<proteinExistence type="predicted"/>
<keyword evidence="1" id="KW-0812">Transmembrane</keyword>
<protein>
    <submittedName>
        <fullName evidence="2">Uncharacterized protein</fullName>
    </submittedName>
</protein>
<evidence type="ECO:0000313" key="3">
    <source>
        <dbReference type="Proteomes" id="UP000763447"/>
    </source>
</evidence>
<comment type="caution">
    <text evidence="2">The sequence shown here is derived from an EMBL/GenBank/DDBJ whole genome shotgun (WGS) entry which is preliminary data.</text>
</comment>
<keyword evidence="1" id="KW-1133">Transmembrane helix</keyword>
<sequence length="180" mass="21117">MNNLLNYFITGGISFTVALAVTGLFAPWMNNKLAEKRNKKEKFDNKIDKVTDVVQAIETIRGQLNLRIREACIRQNFDTREMIIDRQFVTEQSESVFLLRKYLFTLNYLRIRNQKHFEKPIWDQSISYQKVADNSVNSLDESINELKTNDKQTVSRTNWEFDGDMGLDLIESLEKVRSQI</sequence>
<dbReference type="RefSeq" id="WP_168924117.1">
    <property type="nucleotide sequence ID" value="NZ_JAAXLJ010000002.1"/>
</dbReference>
<dbReference type="EMBL" id="JAAXLJ010000002">
    <property type="protein sequence ID" value="NLR17485.1"/>
    <property type="molecule type" value="Genomic_DNA"/>
</dbReference>
<keyword evidence="3" id="KW-1185">Reference proteome</keyword>
<evidence type="ECO:0000256" key="1">
    <source>
        <dbReference type="SAM" id="Phobius"/>
    </source>
</evidence>
<evidence type="ECO:0000313" key="2">
    <source>
        <dbReference type="EMBL" id="NLR17485.1"/>
    </source>
</evidence>
<feature type="transmembrane region" description="Helical" evidence="1">
    <location>
        <begin position="6"/>
        <end position="29"/>
    </location>
</feature>
<reference evidence="2 3" key="1">
    <citation type="submission" date="2020-04" db="EMBL/GenBank/DDBJ databases">
        <title>A novel species of genus Lactobacillus that was isolated from fermented food Zha-chili.</title>
        <authorList>
            <person name="Zhang Z."/>
        </authorList>
    </citation>
    <scope>NUCLEOTIDE SEQUENCE [LARGE SCALE GENOMIC DNA]</scope>
    <source>
        <strain evidence="3">HBUAS51383</strain>
    </source>
</reference>
<keyword evidence="1" id="KW-0472">Membrane</keyword>
<dbReference type="Proteomes" id="UP000763447">
    <property type="component" value="Unassembled WGS sequence"/>
</dbReference>
<gene>
    <name evidence="2" type="ORF">HC026_00980</name>
</gene>
<name>A0ABX1KW63_9LACO</name>
<organism evidence="2 3">
    <name type="scientific">Secundilactobacillus angelensis</name>
    <dbReference type="NCBI Taxonomy" id="2722706"/>
    <lineage>
        <taxon>Bacteria</taxon>
        <taxon>Bacillati</taxon>
        <taxon>Bacillota</taxon>
        <taxon>Bacilli</taxon>
        <taxon>Lactobacillales</taxon>
        <taxon>Lactobacillaceae</taxon>
        <taxon>Secundilactobacillus</taxon>
    </lineage>
</organism>
<accession>A0ABX1KW63</accession>